<proteinExistence type="predicted"/>
<gene>
    <name evidence="1" type="ORF">Cvel_22140</name>
</gene>
<organism evidence="1">
    <name type="scientific">Chromera velia CCMP2878</name>
    <dbReference type="NCBI Taxonomy" id="1169474"/>
    <lineage>
        <taxon>Eukaryota</taxon>
        <taxon>Sar</taxon>
        <taxon>Alveolata</taxon>
        <taxon>Colpodellida</taxon>
        <taxon>Chromeraceae</taxon>
        <taxon>Chromera</taxon>
    </lineage>
</organism>
<reference evidence="1" key="1">
    <citation type="submission" date="2014-11" db="EMBL/GenBank/DDBJ databases">
        <authorList>
            <person name="Otto D Thomas"/>
            <person name="Naeem Raeece"/>
        </authorList>
    </citation>
    <scope>NUCLEOTIDE SEQUENCE</scope>
</reference>
<sequence>MMEALHLVQREKLLAALPAEGKARLRSYAGTSASAWLTAIPSSGWTRVSLPLFTTAIRLRLGLSIPEIRRNPICTCGAPLDMEGQHAQTCGTGEGVWWWHEQMKDAFCSPFQGLRHCYMIRKLTFGQLGLSTATCLVEERQKRPDFLAELPSGDTVLADVAVTYPFSIDANRLRRFAKIAGSAARGMEKVKNDRYGEICHKIGFRFVPLVFETYGRPREGVVRFLKEVAKLGAGRVRGGEGDEAVQARLIDCYYKLLSCTLQRFIAANLLSSIHSRRGTRSPFQPKGLLGREVAMLSGSFDWEGAN</sequence>
<dbReference type="EMBL" id="CDMZ01001267">
    <property type="protein sequence ID" value="CEM29914.1"/>
    <property type="molecule type" value="Genomic_DNA"/>
</dbReference>
<name>A0A0G4GJA4_9ALVE</name>
<protein>
    <submittedName>
        <fullName evidence="1">Uncharacterized protein</fullName>
    </submittedName>
</protein>
<accession>A0A0G4GJA4</accession>
<dbReference type="AlphaFoldDB" id="A0A0G4GJA4"/>
<evidence type="ECO:0000313" key="1">
    <source>
        <dbReference type="EMBL" id="CEM29914.1"/>
    </source>
</evidence>
<dbReference type="VEuPathDB" id="CryptoDB:Cvel_22140"/>
<dbReference type="PhylomeDB" id="A0A0G4GJA4"/>